<accession>I4C705</accession>
<protein>
    <submittedName>
        <fullName evidence="1">HEAT repeat-containing protein</fullName>
    </submittedName>
</protein>
<dbReference type="STRING" id="706587.Desti_2667"/>
<reference evidence="2" key="1">
    <citation type="submission" date="2012-06" db="EMBL/GenBank/DDBJ databases">
        <title>Complete sequence of chromosome of Desulfomonile tiedjei DSM 6799.</title>
        <authorList>
            <person name="Lucas S."/>
            <person name="Copeland A."/>
            <person name="Lapidus A."/>
            <person name="Glavina del Rio T."/>
            <person name="Dalin E."/>
            <person name="Tice H."/>
            <person name="Bruce D."/>
            <person name="Goodwin L."/>
            <person name="Pitluck S."/>
            <person name="Peters L."/>
            <person name="Ovchinnikova G."/>
            <person name="Zeytun A."/>
            <person name="Lu M."/>
            <person name="Kyrpides N."/>
            <person name="Mavromatis K."/>
            <person name="Ivanova N."/>
            <person name="Brettin T."/>
            <person name="Detter J.C."/>
            <person name="Han C."/>
            <person name="Larimer F."/>
            <person name="Land M."/>
            <person name="Hauser L."/>
            <person name="Markowitz V."/>
            <person name="Cheng J.-F."/>
            <person name="Hugenholtz P."/>
            <person name="Woyke T."/>
            <person name="Wu D."/>
            <person name="Spring S."/>
            <person name="Schroeder M."/>
            <person name="Brambilla E."/>
            <person name="Klenk H.-P."/>
            <person name="Eisen J.A."/>
        </authorList>
    </citation>
    <scope>NUCLEOTIDE SEQUENCE [LARGE SCALE GENOMIC DNA]</scope>
    <source>
        <strain evidence="2">ATCC 49306 / DSM 6799 / DCB-1</strain>
    </source>
</reference>
<organism evidence="1 2">
    <name type="scientific">Desulfomonile tiedjei (strain ATCC 49306 / DSM 6799 / DCB-1)</name>
    <dbReference type="NCBI Taxonomy" id="706587"/>
    <lineage>
        <taxon>Bacteria</taxon>
        <taxon>Pseudomonadati</taxon>
        <taxon>Thermodesulfobacteriota</taxon>
        <taxon>Desulfomonilia</taxon>
        <taxon>Desulfomonilales</taxon>
        <taxon>Desulfomonilaceae</taxon>
        <taxon>Desulfomonile</taxon>
    </lineage>
</organism>
<dbReference type="InterPro" id="IPR011989">
    <property type="entry name" value="ARM-like"/>
</dbReference>
<proteinExistence type="predicted"/>
<dbReference type="Gene3D" id="1.25.10.10">
    <property type="entry name" value="Leucine-rich Repeat Variant"/>
    <property type="match status" value="2"/>
</dbReference>
<dbReference type="GO" id="GO:0016491">
    <property type="term" value="F:oxidoreductase activity"/>
    <property type="evidence" value="ECO:0007669"/>
    <property type="project" value="TreeGrafter"/>
</dbReference>
<dbReference type="HOGENOM" id="CLU_741304_0_0_7"/>
<dbReference type="PANTHER" id="PTHR12697">
    <property type="entry name" value="PBS LYASE HEAT-LIKE PROTEIN"/>
    <property type="match status" value="1"/>
</dbReference>
<dbReference type="PANTHER" id="PTHR12697:SF5">
    <property type="entry name" value="DEOXYHYPUSINE HYDROXYLASE"/>
    <property type="match status" value="1"/>
</dbReference>
<dbReference type="eggNOG" id="COG1413">
    <property type="taxonomic scope" value="Bacteria"/>
</dbReference>
<dbReference type="SUPFAM" id="SSF48371">
    <property type="entry name" value="ARM repeat"/>
    <property type="match status" value="1"/>
</dbReference>
<gene>
    <name evidence="1" type="ordered locus">Desti_2667</name>
</gene>
<name>I4C705_DESTA</name>
<dbReference type="EMBL" id="CP003360">
    <property type="protein sequence ID" value="AFM25346.1"/>
    <property type="molecule type" value="Genomic_DNA"/>
</dbReference>
<dbReference type="InterPro" id="IPR016024">
    <property type="entry name" value="ARM-type_fold"/>
</dbReference>
<evidence type="ECO:0000313" key="2">
    <source>
        <dbReference type="Proteomes" id="UP000006055"/>
    </source>
</evidence>
<evidence type="ECO:0000313" key="1">
    <source>
        <dbReference type="EMBL" id="AFM25346.1"/>
    </source>
</evidence>
<keyword evidence="2" id="KW-1185">Reference proteome</keyword>
<sequence>MLKDPNARVRQQAAEAIVGTSSCPDDLLQPLLELLNDEDPKVVQAAIVALGRVGKGKSEVEESLLRFTSDSNPLLKESAVIALARLGRVDDQTISILLKTLESSDDSLRTSGVAAIGMADESQAVRLIPELIRNLETGQERAFGSSRAALLLMKDRCRQSLDRIVAVYEKVPHERKPDILKILIQLDSTGEHSLPVLTAALKDSNLEMRKIALYGMIRTTKDGDVLKPYLETALNDADREIQIAALRYLHAHADKMPDLFPKVLALTKHDKPQVRMAAVNALVPFKAQSSESFKVLNDIVQHDSDPQVRANTCAALARMDLDWAPKILPLLEHVSQTEEDAKPKDSAKAALKSLRRRLALDRDTMIPGEELGR</sequence>
<dbReference type="OrthoDB" id="448481at2"/>
<dbReference type="Pfam" id="PF13646">
    <property type="entry name" value="HEAT_2"/>
    <property type="match status" value="2"/>
</dbReference>
<dbReference type="Proteomes" id="UP000006055">
    <property type="component" value="Chromosome"/>
</dbReference>
<dbReference type="KEGG" id="dti:Desti_2667"/>
<dbReference type="AlphaFoldDB" id="I4C705"/>